<organism evidence="4 5">
    <name type="scientific">Ceraceosorus bombacis</name>
    <dbReference type="NCBI Taxonomy" id="401625"/>
    <lineage>
        <taxon>Eukaryota</taxon>
        <taxon>Fungi</taxon>
        <taxon>Dikarya</taxon>
        <taxon>Basidiomycota</taxon>
        <taxon>Ustilaginomycotina</taxon>
        <taxon>Exobasidiomycetes</taxon>
        <taxon>Ceraceosorales</taxon>
        <taxon>Ceraceosoraceae</taxon>
        <taxon>Ceraceosorus</taxon>
    </lineage>
</organism>
<feature type="coiled-coil region" evidence="2">
    <location>
        <begin position="137"/>
        <end position="197"/>
    </location>
</feature>
<proteinExistence type="inferred from homology"/>
<feature type="region of interest" description="Disordered" evidence="3">
    <location>
        <begin position="254"/>
        <end position="338"/>
    </location>
</feature>
<accession>A0A0P1BQB7</accession>
<evidence type="ECO:0000256" key="2">
    <source>
        <dbReference type="SAM" id="Coils"/>
    </source>
</evidence>
<evidence type="ECO:0000256" key="3">
    <source>
        <dbReference type="SAM" id="MobiDB-lite"/>
    </source>
</evidence>
<dbReference type="Pfam" id="PF03194">
    <property type="entry name" value="LUC7"/>
    <property type="match status" value="1"/>
</dbReference>
<evidence type="ECO:0000313" key="4">
    <source>
        <dbReference type="EMBL" id="CEH18227.1"/>
    </source>
</evidence>
<protein>
    <submittedName>
        <fullName evidence="4">Spliceosome subunit</fullName>
    </submittedName>
</protein>
<evidence type="ECO:0000313" key="5">
    <source>
        <dbReference type="Proteomes" id="UP000054845"/>
    </source>
</evidence>
<keyword evidence="5" id="KW-1185">Reference proteome</keyword>
<reference evidence="4 5" key="1">
    <citation type="submission" date="2014-09" db="EMBL/GenBank/DDBJ databases">
        <authorList>
            <person name="Magalhaes I.L.F."/>
            <person name="Oliveira U."/>
            <person name="Santos F.R."/>
            <person name="Vidigal T.H.D.A."/>
            <person name="Brescovit A.D."/>
            <person name="Santos A.J."/>
        </authorList>
    </citation>
    <scope>NUCLEOTIDE SEQUENCE [LARGE SCALE GENOMIC DNA]</scope>
</reference>
<comment type="similarity">
    <text evidence="1">Belongs to the Luc7 family.</text>
</comment>
<dbReference type="GO" id="GO:0003729">
    <property type="term" value="F:mRNA binding"/>
    <property type="evidence" value="ECO:0007669"/>
    <property type="project" value="InterPro"/>
</dbReference>
<dbReference type="EMBL" id="CCYA01000270">
    <property type="protein sequence ID" value="CEH18227.1"/>
    <property type="molecule type" value="Genomic_DNA"/>
</dbReference>
<dbReference type="PANTHER" id="PTHR12375">
    <property type="entry name" value="RNA-BINDING PROTEIN LUC7-RELATED"/>
    <property type="match status" value="1"/>
</dbReference>
<dbReference type="GO" id="GO:0006376">
    <property type="term" value="P:mRNA splice site recognition"/>
    <property type="evidence" value="ECO:0007669"/>
    <property type="project" value="InterPro"/>
</dbReference>
<dbReference type="STRING" id="401625.A0A0P1BQB7"/>
<dbReference type="GO" id="GO:0005685">
    <property type="term" value="C:U1 snRNP"/>
    <property type="evidence" value="ECO:0007669"/>
    <property type="project" value="InterPro"/>
</dbReference>
<dbReference type="OrthoDB" id="153872at2759"/>
<sequence length="338" mass="37933">MGRKAEVQRALLEKLMGPEAMGTANATLHFTDDKVCKNFLCGICPNDLFSNTKVDLGPCPRSHTAKLKDDYDAALSKGDRYAQFEDDYDAALSKGDRYAQFEVEHENSIRTFMADIDRKIAANKRRIDISPEETAKFTNLMRDIQDLEAAHDAATKEVERLGEAGEIEASLAELNKAEALKQEKSDRERDLQVLSDSAGASGHQKLRVCDVCGAYLSILDSDRRLADHFGGRMHLGYLKLREVIQGFDDRRARGEDPRTFLAQRGPGPLKGINGTSNGTSSGPAPPTGPGGQGVDDGYRRREEERDRDRRDRDRERDRGSDRDRERERRERRGGADYR</sequence>
<dbReference type="Proteomes" id="UP000054845">
    <property type="component" value="Unassembled WGS sequence"/>
</dbReference>
<keyword evidence="2" id="KW-0175">Coiled coil</keyword>
<name>A0A0P1BQB7_9BASI</name>
<feature type="compositionally biased region" description="Basic and acidic residues" evidence="3">
    <location>
        <begin position="296"/>
        <end position="338"/>
    </location>
</feature>
<evidence type="ECO:0000256" key="1">
    <source>
        <dbReference type="ARBA" id="ARBA00005655"/>
    </source>
</evidence>
<dbReference type="InterPro" id="IPR004882">
    <property type="entry name" value="Luc7-rel"/>
</dbReference>
<dbReference type="AlphaFoldDB" id="A0A0P1BQB7"/>